<feature type="region of interest" description="Disordered" evidence="4">
    <location>
        <begin position="1143"/>
        <end position="1183"/>
    </location>
</feature>
<dbReference type="Gene3D" id="1.10.3290.10">
    <property type="entry name" value="Fido-like domain"/>
    <property type="match status" value="2"/>
</dbReference>
<evidence type="ECO:0000313" key="7">
    <source>
        <dbReference type="Proteomes" id="UP001052140"/>
    </source>
</evidence>
<feature type="compositionally biased region" description="Low complexity" evidence="4">
    <location>
        <begin position="5165"/>
        <end position="5175"/>
    </location>
</feature>
<feature type="compositionally biased region" description="Low complexity" evidence="4">
    <location>
        <begin position="5270"/>
        <end position="5282"/>
    </location>
</feature>
<feature type="region of interest" description="Disordered" evidence="4">
    <location>
        <begin position="1731"/>
        <end position="1767"/>
    </location>
</feature>
<dbReference type="Gene3D" id="3.90.70.20">
    <property type="match status" value="1"/>
</dbReference>
<feature type="region of interest" description="Disordered" evidence="4">
    <location>
        <begin position="2478"/>
        <end position="2546"/>
    </location>
</feature>
<dbReference type="InterPro" id="IPR011050">
    <property type="entry name" value="Pectin_lyase_fold/virulence"/>
</dbReference>
<feature type="region of interest" description="Disordered" evidence="4">
    <location>
        <begin position="5339"/>
        <end position="5376"/>
    </location>
</feature>
<keyword evidence="2" id="KW-0378">Hydrolase</keyword>
<feature type="compositionally biased region" description="Basic and acidic residues" evidence="4">
    <location>
        <begin position="4048"/>
        <end position="4058"/>
    </location>
</feature>
<feature type="compositionally biased region" description="Polar residues" evidence="4">
    <location>
        <begin position="2168"/>
        <end position="2180"/>
    </location>
</feature>
<evidence type="ECO:0000256" key="1">
    <source>
        <dbReference type="ARBA" id="ARBA00022670"/>
    </source>
</evidence>
<evidence type="ECO:0000313" key="6">
    <source>
        <dbReference type="EMBL" id="GJH41929.1"/>
    </source>
</evidence>
<keyword evidence="7" id="KW-1185">Reference proteome</keyword>
<dbReference type="PANTHER" id="PTHR13504">
    <property type="entry name" value="FIDO DOMAIN-CONTAINING PROTEIN DDB_G0283145"/>
    <property type="match status" value="1"/>
</dbReference>
<dbReference type="InterPro" id="IPR025157">
    <property type="entry name" value="Hemagglutinin_rpt"/>
</dbReference>
<feature type="compositionally biased region" description="Acidic residues" evidence="4">
    <location>
        <begin position="1036"/>
        <end position="1051"/>
    </location>
</feature>
<comment type="caution">
    <text evidence="6">The sequence shown here is derived from an EMBL/GenBank/DDBJ whole genome shotgun (WGS) entry which is preliminary data.</text>
</comment>
<dbReference type="Proteomes" id="UP001052140">
    <property type="component" value="Unassembled WGS sequence"/>
</dbReference>
<feature type="compositionally biased region" description="Polar residues" evidence="4">
    <location>
        <begin position="2499"/>
        <end position="2516"/>
    </location>
</feature>
<dbReference type="Pfam" id="PF02661">
    <property type="entry name" value="Fic"/>
    <property type="match status" value="2"/>
</dbReference>
<feature type="region of interest" description="Disordered" evidence="4">
    <location>
        <begin position="2159"/>
        <end position="2180"/>
    </location>
</feature>
<dbReference type="Gene3D" id="2.160.20.10">
    <property type="entry name" value="Single-stranded right-handed beta-helix, Pectin lyase-like"/>
    <property type="match status" value="1"/>
</dbReference>
<dbReference type="PANTHER" id="PTHR13504:SF38">
    <property type="entry name" value="FIDO DOMAIN-CONTAINING PROTEIN"/>
    <property type="match status" value="1"/>
</dbReference>
<dbReference type="InterPro" id="IPR003812">
    <property type="entry name" value="Fido"/>
</dbReference>
<feature type="domain" description="Fido" evidence="5">
    <location>
        <begin position="3144"/>
        <end position="3281"/>
    </location>
</feature>
<dbReference type="SUPFAM" id="SSF54001">
    <property type="entry name" value="Cysteine proteinases"/>
    <property type="match status" value="1"/>
</dbReference>
<name>A0ABQ4VEW1_9PAST</name>
<feature type="region of interest" description="Disordered" evidence="4">
    <location>
        <begin position="3872"/>
        <end position="3905"/>
    </location>
</feature>
<evidence type="ECO:0000256" key="3">
    <source>
        <dbReference type="ARBA" id="ARBA00022807"/>
    </source>
</evidence>
<dbReference type="InterPro" id="IPR008638">
    <property type="entry name" value="FhaB/CdiA-like_TPS"/>
</dbReference>
<feature type="region of interest" description="Disordered" evidence="4">
    <location>
        <begin position="3408"/>
        <end position="3429"/>
    </location>
</feature>
<dbReference type="EMBL" id="BPUX01000001">
    <property type="protein sequence ID" value="GJH41929.1"/>
    <property type="molecule type" value="Genomic_DNA"/>
</dbReference>
<feature type="region of interest" description="Disordered" evidence="4">
    <location>
        <begin position="2921"/>
        <end position="2945"/>
    </location>
</feature>
<dbReference type="SMART" id="SM00912">
    <property type="entry name" value="Haemagg_act"/>
    <property type="match status" value="1"/>
</dbReference>
<organism evidence="6 7">
    <name type="scientific">Pasteurella canis</name>
    <dbReference type="NCBI Taxonomy" id="753"/>
    <lineage>
        <taxon>Bacteria</taxon>
        <taxon>Pseudomonadati</taxon>
        <taxon>Pseudomonadota</taxon>
        <taxon>Gammaproteobacteria</taxon>
        <taxon>Pasteurellales</taxon>
        <taxon>Pasteurellaceae</taxon>
        <taxon>Pasteurella</taxon>
    </lineage>
</organism>
<dbReference type="Pfam" id="PF03543">
    <property type="entry name" value="Peptidase_C58"/>
    <property type="match status" value="1"/>
</dbReference>
<feature type="compositionally biased region" description="Low complexity" evidence="4">
    <location>
        <begin position="29"/>
        <end position="40"/>
    </location>
</feature>
<reference evidence="6" key="1">
    <citation type="submission" date="2024-05" db="EMBL/GenBank/DDBJ databases">
        <title>Determining zoonotic pasteurella genome.</title>
        <authorList>
            <person name="Maeda T."/>
            <person name="Takahashi T."/>
            <person name="Yoshida H."/>
        </authorList>
    </citation>
    <scope>NUCLEOTIDE SEQUENCE</scope>
    <source>
        <strain evidence="6">PA42</strain>
    </source>
</reference>
<dbReference type="CDD" id="cd20498">
    <property type="entry name" value="C58_YopT"/>
    <property type="match status" value="1"/>
</dbReference>
<feature type="compositionally biased region" description="Polar residues" evidence="4">
    <location>
        <begin position="2331"/>
        <end position="2346"/>
    </location>
</feature>
<feature type="region of interest" description="Disordered" evidence="4">
    <location>
        <begin position="2578"/>
        <end position="2599"/>
    </location>
</feature>
<feature type="region of interest" description="Disordered" evidence="4">
    <location>
        <begin position="1036"/>
        <end position="1069"/>
    </location>
</feature>
<dbReference type="InterPro" id="IPR038765">
    <property type="entry name" value="Papain-like_cys_pep_sf"/>
</dbReference>
<feature type="compositionally biased region" description="Basic and acidic residues" evidence="4">
    <location>
        <begin position="3418"/>
        <end position="3429"/>
    </location>
</feature>
<proteinExistence type="predicted"/>
<protein>
    <recommendedName>
        <fullName evidence="5">Fido domain-containing protein</fullName>
    </recommendedName>
</protein>
<gene>
    <name evidence="6" type="ORF">PA42_01030</name>
</gene>
<accession>A0ABQ4VEW1</accession>
<feature type="compositionally biased region" description="Polar residues" evidence="4">
    <location>
        <begin position="1741"/>
        <end position="1764"/>
    </location>
</feature>
<keyword evidence="3" id="KW-0788">Thiol protease</keyword>
<feature type="region of interest" description="Disordered" evidence="4">
    <location>
        <begin position="5264"/>
        <end position="5307"/>
    </location>
</feature>
<feature type="compositionally biased region" description="Polar residues" evidence="4">
    <location>
        <begin position="2231"/>
        <end position="2246"/>
    </location>
</feature>
<dbReference type="NCBIfam" id="TIGR01901">
    <property type="entry name" value="adhes_NPXG"/>
    <property type="match status" value="1"/>
</dbReference>
<feature type="region of interest" description="Disordered" evidence="4">
    <location>
        <begin position="4027"/>
        <end position="4070"/>
    </location>
</feature>
<feature type="region of interest" description="Disordered" evidence="4">
    <location>
        <begin position="2786"/>
        <end position="2843"/>
    </location>
</feature>
<feature type="compositionally biased region" description="Low complexity" evidence="4">
    <location>
        <begin position="3445"/>
        <end position="3457"/>
    </location>
</feature>
<feature type="region of interest" description="Disordered" evidence="4">
    <location>
        <begin position="1217"/>
        <end position="1244"/>
    </location>
</feature>
<feature type="domain" description="Fido" evidence="5">
    <location>
        <begin position="3620"/>
        <end position="3757"/>
    </location>
</feature>
<dbReference type="Pfam" id="PF13332">
    <property type="entry name" value="Fil_haemagg_2"/>
    <property type="match status" value="2"/>
</dbReference>
<evidence type="ECO:0000256" key="2">
    <source>
        <dbReference type="ARBA" id="ARBA00022801"/>
    </source>
</evidence>
<feature type="region of interest" description="Disordered" evidence="4">
    <location>
        <begin position="29"/>
        <end position="49"/>
    </location>
</feature>
<feature type="compositionally biased region" description="Polar residues" evidence="4">
    <location>
        <begin position="2269"/>
        <end position="2280"/>
    </location>
</feature>
<feature type="region of interest" description="Disordered" evidence="4">
    <location>
        <begin position="5155"/>
        <end position="5185"/>
    </location>
</feature>
<dbReference type="SUPFAM" id="SSF140931">
    <property type="entry name" value="Fic-like"/>
    <property type="match status" value="2"/>
</dbReference>
<dbReference type="InterPro" id="IPR006473">
    <property type="entry name" value="Peptidase_C58_Yopt"/>
</dbReference>
<dbReference type="Pfam" id="PF05860">
    <property type="entry name" value="TPS"/>
    <property type="match status" value="1"/>
</dbReference>
<dbReference type="RefSeq" id="WP_226690233.1">
    <property type="nucleotide sequence ID" value="NZ_BPUX01000001.1"/>
</dbReference>
<evidence type="ECO:0000256" key="4">
    <source>
        <dbReference type="SAM" id="MobiDB-lite"/>
    </source>
</evidence>
<dbReference type="SUPFAM" id="SSF51126">
    <property type="entry name" value="Pectin lyase-like"/>
    <property type="match status" value="1"/>
</dbReference>
<dbReference type="InterPro" id="IPR012334">
    <property type="entry name" value="Pectin_lyas_fold"/>
</dbReference>
<dbReference type="InterPro" id="IPR040198">
    <property type="entry name" value="Fido_containing"/>
</dbReference>
<dbReference type="InterPro" id="IPR036597">
    <property type="entry name" value="Fido-like_dom_sf"/>
</dbReference>
<feature type="region of interest" description="Disordered" evidence="4">
    <location>
        <begin position="2325"/>
        <end position="2346"/>
    </location>
</feature>
<dbReference type="PROSITE" id="PS51459">
    <property type="entry name" value="FIDO"/>
    <property type="match status" value="2"/>
</dbReference>
<evidence type="ECO:0000259" key="5">
    <source>
        <dbReference type="PROSITE" id="PS51459"/>
    </source>
</evidence>
<feature type="region of interest" description="Disordered" evidence="4">
    <location>
        <begin position="2231"/>
        <end position="2280"/>
    </location>
</feature>
<feature type="compositionally biased region" description="Low complexity" evidence="4">
    <location>
        <begin position="5348"/>
        <end position="5362"/>
    </location>
</feature>
<keyword evidence="1" id="KW-0645">Protease</keyword>
<sequence>MNKNRYKLIFSKSKSCLVPVAECIKSAMGNGSSDSVSNSNDEAEEPPLSDHYALSPVSLSLKSVLNPVSSVMQLTWKQFSILLLTVVSAPSFSQEVGVGNGEKARLTEINNGNNSDIQLSKTHNGNNNHNTKLQKTENNVIVIDIAKPNDKGISDNRFEKFNIPNGAVFNNNGSEAEMRSQLIGYIPHNKNLRDNGTGQKNEASVILNQVTGSQESKIAGALEVLGKKADIVIANQHGINLNGVRTINSDRFVATTSKEIDPTKMILEVTQGKVTIDVNGFATDGLQYLDIIAKTIEQKQSITTEKDTKSATEISFIAGNSKYDFKKRELTSDSKGAQVAGNEIAITGASTGAMHGKNIKLIVTDKGAGVKHDGIILSEQDIHIELHDGDLEFGNVAEKTAKNLDRKVQAKKKIAVKGANRTILGSQVKADEIDIATKETKIRSNTEVRAKNAKVKSDNKISLEQNAKLVATKVDVETESLENEGLIYGSDVKLDANDLVNKQTIFAEKKLDIKTKGKKMSISEQDYVAVRLLESSASLKPGFVNKGVIESKEEATLSFKEGTSYLVEKDDKFVKAGKKLTIDAQNVELDKQDIQLSSNININVKESFINRNSTLATAQELNINAKQGSIYNIGGILGSAKSLHLKAESSNGQGGNVVNQEGGLLHSLGEMNLDATHTVYNLGNIWSHKKIKVEAHKLINDVRLSGKVTFKENELNDLVGGFFGGLIKLNVNLNSRLYEMSQIAQHGWHNNVYKLNLNVQELDKADIKVEKMGMIRSDDDFEFKARKLDSLGDQKTEIINHGLINIKGTFTSDADKITNQMKAFESNALETVFRNPAKITFYYQPLARFFLTALSGNASREFNSLESFLDALFSNQSILTSFNYSAENFNAYKILSHVQHSPIYQKAMAQVFGAEWHNLPYEEMKTRWQAFKDKPTNFNYYPAEKAKILAGKLEATTGQLHNGEHSQYDNFDGNITIDTHKLTLPQVEFRPEFSSTESLDDGAIDLSAIAELLDMPNLFIDSSIQLDKEGLIFESLDNENNDSDSTSDEDPNSNSEEETRPIRTDPTVNYLNPEEYFENGYLLNELLIELGEKPLINENENHFERGKNLAKIGQRQSEWWEKKIYESLDDKLKDLFLKRKAKHDAERKQSLEKSQSIKEKQQAKRIEQDKREEKRQERDKVAKQVEIAKEVKQAEEIRAKEKELAIEIKVKKEKRKEEERVAKEKQKAEKQKKAAEKAAHEKREVEAKQAFEQNAQYEADTAKNASLKVIDDNRPKVETDPLYRTKLKYINQDEYAGANYFFNKLGLDTKGTQKVNVLGDNYFDHQLITRAIEKKADNRLNQKYNLTDVELVKKLMENSTSQAKALDLKLGAGLTKEQQSKLTEDIVWYVKTNVNGKEVFVPQVYFAPETIAETKKLQGLGTGVISAGEVNIKAENVTNTGTIAGDKVKIEASNKIQNKGSILSTEETRLVGHKGIENLSRSFANDELGVTAQRSEIKTEGHLHLETDKDASVDVQASDIKAKSGFVKTGDVNLKDTYNTKHSYEETIQHAGLHTMTLESGGMSVPTVALASPESHSKQESQATSVGSKVDIGQLHLAVENDVNQVGSELKSNRISGIVKGNYNTEAGKNVKHVKREDYTSGLYGSAHASGGGTSVRYDYNSKEGGKAATNVPTSQTGAGVELGVSLTHEKESATLLTHTNSELQVESGKLHVLGHADIGGVDINTKIPEKAQDKAAPQDTAASNNDKAAPSNTAEANKPSSNEGPIFRTLSEEEIAELMSEKSKDYFEQQAKTAPEQGFELSAKEIKSTKQKDEYTLESTKTTFKIGAEAEAHSAVADLVSHIVKEYRDAQNGIKQDGTAALQYASDALNIVTGDLAGTSAKVAVERNHETKNAKETGDIVTKIGGNVTLSAHSGNVELRNVQSDKNTNLTLKAKEDINILAGEKTRQSNETVSRQKVATGVNAGCSMMSGACTAGTSSSIEGNESYTSENSLTHNNSLLQGQNIKLEAGRDLNLESSNIEANNVDLNIEGTTNIISKQDTLQKSTHGFDYNLSAGVALSSATIATPTGNIGAGYTNETETKRTVNQQAGIKANKLTGKTQNLNLEAGYIANNDKSGNFKVQGNVTTKELHDHHDKDGGSFGMSVGISERGTTAFNVRGGRADQKHYNATQKSTLSGVDTSKAQVSGSVNTNLANAKEVTRDDTYASTQFAFEVGDLAELGQRAKNKIKSSSLTGVPDLSTANTRVRNDVDAPQTRARSVETDVDVSTPKSRLLDNTSDSVTVKNPIYESADSLSSTPRRNSTDNDAVSVKNPIYESIESVGATPRARNTDSTEMVDNPLYSGTLTPRAKATTEVENATAKAHVYEEIPLTANDTPRNKLNNDTHEYAEVGKGPYSTLGDINSDRVRNKVANTDDPTYAKVGPEGTYSKLGDSSSDITRNKSLANDAHEYAEVGKGPYSTLGDINSDRARNKVVNTDDPTYAKVGPEGTYSKLGDENASGSRVKPNNTTEGTYSTVGDGHSDIARRSTNAPEYAEVQPRTRRSATDKLPEIPTAKSRVTTDAEGVYSEINTAGTRRQATDPLPELPQFAQPKAKTDSDSVEHIYEDISNLTNKATRPLPTLPNAKVRTDSEAEYTTITTVPKTRSAKDALPDVPTGKAKVEVDNDGIYSQISDVATAQPRIKSTKVESDYETIPVSDSDSVAPKVVQPSSKRALTEEVTSVDTKVRSVSEEISDSVVNKTKSTTEEIYSTLDKSVEGRARANAKADETPPLLPKRLENLTAEVETQTSVNTAGKVTGPEAQVSEQGKLRSRVTDGDYATVEDVIPTPRSKTDRPLPQTPEAQTQLRNRVKVEGDYAEVVDTVSTLRSKADRELPKLPNEAVAKSRLSSVEGDYAEIGNVANTPRSQQPKASVEPQSLLAEANTNNNSNRAKKVDIKDNSTESPAAAAKAEKSWFSKVKNFFSGSSSKEQAKAKASKAAKVAEQDAQVAAKPRYDDLDDNINLKNLLALEDQRNGNFENNVLKNAKFLDEAREAAKKTIPEATIKQMGNSPEFDEILTDGARKVEKRINDAVTFKPSVEEFAEIQGLVKKLPKGEVIEDVNIKTQSITEALAETSKTIQRNPKLKEEVQGAIEEFLKSSQGKDLTVEMIEKLNHGLRPDEGSDRQLYKKETLTKENAVFSSPEASKIQLSETVDFINQAKRQGVEPSVVAGLVYQRLIAYHPFAEGNGRMARVIVNKLLLDGGYPPFTKFNSDFETQIIPQTLKSAKSATSAEVVKEFLTELSKKPLPEASGHAQSKAQRDLPDVPELQQGRKVVVGEGDYAEITETGQVVSPQVNVKGRTANEESVVGSAKVKTDEDLYATIDKSPEARARAKARGDEAEAKNPKVVVSEAEEEFAPLLPIRPELKDAAGGNKKAKVKSEDNAGEKTEKASVFQRVKQFFTGSDSSQAKASKGAKATEQDAQVAAKPRYDDLDDNINLKNLLALEDQRNGNFENNVLKNAKFLDEAREAAKKTIPEATIKQMGNSPEFDEILTDGARKVEKRINDAVTFKPSVEEFAEIQGLVKKLPKGEVIEDVNIKTQSITEALAETSKTIQRNPKLKEEVQGAIEEFLKSSQGKDLTVEMIEKLNHGLRPDEGSDRQLYKKETLTKENAVFSSPEASKIQLSETVDFINQAKRQGVEPSVVAGLVYQRLIAYHPFAEGNGRMARVIVNKLLLDGGYPPFTKFNSDFETQIIPQTLKSAKSATSAEVVKEFLTELSKKPLPEASGHAQSKAQRDLPDVPELQQGRKVVVGEGDYAEITETGQVVSPQVNVKGRTANEESVVGSAKVKTDEDLYATIDKSPEARARAKARSDEAAAKNVIVKKAVEDSDIAPALPPRPSEFSSTVESTAVSKAPAKEKPPVAPKPKVKVIVENDADGVAKTRVVVQPEVADGPQLKSRQVTNSDYAEIVDGVPQLQPRAKARQTAESDYEDIDTFVNTQSTAKTRTTEEAAVPNKLKVDDGLYATVDKSPEALAKAKARGDEAAAAQAATRKVQVEDELPPALPKRSSDLTEDDHASTQGTAERQFRSLPVEVEAADAVSTSQAPAKAKPVSERIQQKELVEQSRGVLKQVQDQFQPLKVKHKIDAVRSSVEEYGGEVTFKYAQSKGEVYKEIVKHLETQHGVCESTCAHWIAKKVDPQDDNFWTSLYEGGQKGHLKKEAIDSIKKLQTEFINSGSATQQFKLTDSWLQEQGVVPKEKKFGNLSRRDEVAGTVSKTDVSALSKAILDTGNETSAVKKISINLEGGSHTVSAAIQGQKVVFFDPNFGEMTFPTHQKFDKWLKEAFWDKSGYAGKNEGKRFFNVVNYELPAKASDSNVGKVKATTEANDVNFKARTSSNSEASSTESAIQIRKDAVSGESYVTKDNVVTAITNTQYIPKPVSDVDAQFEKVRQKAKSADSAKEAERKLALIAKEAKNLPKEHLLKATDELVNGMSTEDRRALRQQEHKAGAVLPTNNVIKGFEGKNVKNMGKILKNVQFDEGYVETRKQINEKIVEKLDSNKEFHDLMKGKLSGNEEGIRKLFDIVETAKRESLKEVTGIEGTKAKLELNTKNGPLSMGQGYYANDEVHMNSTPIASFLRSKKRNNQEILDTILHELTHHDQAQITKNKYDANLPDNLKKDANLLALNENYYIDADVSNFGAYKQQPLEREAFSSGHSLSKELGKLVERGYQGKVQEIETIEHLPNKLNNLESPREAQASLGDNALIYGLQQGRKELIAKANAADAEGKNAILADSYIGKLNLGFEFAQLSSFAKQVKSGNVTEQDIQEIASFNEPTAKLARRDDSKNRINDANIEDNQRIIRELIKNENAVDALKRIATLTDQEQSMYDALRKNDKFDMEELQESSNYTTAENSAIREYKNTQNALNDARMDFFAEKTKFIAKETLERGGQLYFALDGLATDTMTFRANTKIDLNRLKEVFDPNNPHYDSVTSRELRYLYENYKDHPNLKFTIKDHVIENPFKTLEIPTTENTVSSSEQNTVYKKQLLPSLFKRKVKSDGPKIEHLGGSTEKDAFYFPLDKIVTKDRGISKDMKVNMENIKKAFNPRDKHYDSVEARNLRALYEQDPTMSSTRFVIGNQVIENPFKSPELQDYIKKHHVSSPVAVKTAKPLPALPKTESKEQTVQKVQQTVPKKPVQPPKPKAEKVVDPNAIYAQVNKNRKTAEVEGFYPESQLRTRSDKIVEQVSHVPTTEPTYADLQFSHKTNRVQSQSENEVIYDKVAAPVKGTSPKTTAKPQKPQKPLSKGIIPESQLKTRSDKIAEQVSRVPTTEPTYAELQFVNKPAAKHETPKDVVYEEVATKGKSKNAKPLTKPQKPKQQLNKGIIPESQLRTRSDKMAEQVSHVPTTEPVYADIQFPASSKTQRAVVSPQETIYEEVGKRAQEEPIYQNVIRQGVNNK</sequence>
<dbReference type="NCBIfam" id="TIGR01586">
    <property type="entry name" value="yopT_cys_prot"/>
    <property type="match status" value="1"/>
</dbReference>
<feature type="region of interest" description="Disordered" evidence="4">
    <location>
        <begin position="3445"/>
        <end position="3469"/>
    </location>
</feature>